<dbReference type="AlphaFoldDB" id="A0A494RL17"/>
<comment type="subcellular location">
    <subcellularLocation>
        <location evidence="1">Membrane</location>
    </subcellularLocation>
</comment>
<keyword evidence="6" id="KW-1133">Transmembrane helix</keyword>
<dbReference type="RefSeq" id="WP_121482418.1">
    <property type="nucleotide sequence ID" value="NZ_CP032707.1"/>
</dbReference>
<dbReference type="InterPro" id="IPR051310">
    <property type="entry name" value="MCP_chemotaxis"/>
</dbReference>
<dbReference type="SMART" id="SM00304">
    <property type="entry name" value="HAMP"/>
    <property type="match status" value="2"/>
</dbReference>
<dbReference type="SUPFAM" id="SSF58104">
    <property type="entry name" value="Methyl-accepting chemotaxis protein (MCP) signaling domain"/>
    <property type="match status" value="1"/>
</dbReference>
<dbReference type="OrthoDB" id="9765776at2"/>
<evidence type="ECO:0000259" key="8">
    <source>
        <dbReference type="PROSITE" id="PS50885"/>
    </source>
</evidence>
<keyword evidence="6" id="KW-0812">Transmembrane</keyword>
<dbReference type="Gene3D" id="6.10.340.10">
    <property type="match status" value="1"/>
</dbReference>
<gene>
    <name evidence="9" type="ORF">D8I30_08820</name>
</gene>
<dbReference type="GO" id="GO:0006935">
    <property type="term" value="P:chemotaxis"/>
    <property type="evidence" value="ECO:0007669"/>
    <property type="project" value="UniProtKB-KW"/>
</dbReference>
<keyword evidence="4" id="KW-0807">Transducer</keyword>
<feature type="domain" description="HAMP" evidence="8">
    <location>
        <begin position="431"/>
        <end position="477"/>
    </location>
</feature>
<dbReference type="InterPro" id="IPR004090">
    <property type="entry name" value="Chemotax_Me-accpt_rcpt"/>
</dbReference>
<protein>
    <submittedName>
        <fullName evidence="9">Methyl-accepting chemotaxis protein</fullName>
    </submittedName>
</protein>
<reference evidence="9 10" key="1">
    <citation type="submission" date="2018-10" db="EMBL/GenBank/DDBJ databases">
        <title>Complete genome sequence of Brevundimonas naejangsanensis BRV3.</title>
        <authorList>
            <person name="Berrios L."/>
            <person name="Ely B."/>
        </authorList>
    </citation>
    <scope>NUCLEOTIDE SEQUENCE [LARGE SCALE GENOMIC DNA]</scope>
    <source>
        <strain evidence="9 10">BRV3</strain>
    </source>
</reference>
<keyword evidence="6" id="KW-0472">Membrane</keyword>
<dbReference type="Gene3D" id="1.10.287.950">
    <property type="entry name" value="Methyl-accepting chemotaxis protein"/>
    <property type="match status" value="1"/>
</dbReference>
<dbReference type="CDD" id="cd12913">
    <property type="entry name" value="PDC1_MCP_like"/>
    <property type="match status" value="1"/>
</dbReference>
<evidence type="ECO:0000256" key="2">
    <source>
        <dbReference type="ARBA" id="ARBA00022500"/>
    </source>
</evidence>
<dbReference type="SMART" id="SM00283">
    <property type="entry name" value="MA"/>
    <property type="match status" value="1"/>
</dbReference>
<dbReference type="Proteomes" id="UP000276984">
    <property type="component" value="Chromosome"/>
</dbReference>
<dbReference type="PANTHER" id="PTHR43531">
    <property type="entry name" value="PROTEIN ICFG"/>
    <property type="match status" value="1"/>
</dbReference>
<evidence type="ECO:0000313" key="10">
    <source>
        <dbReference type="Proteomes" id="UP000276984"/>
    </source>
</evidence>
<dbReference type="InterPro" id="IPR004089">
    <property type="entry name" value="MCPsignal_dom"/>
</dbReference>
<evidence type="ECO:0000256" key="3">
    <source>
        <dbReference type="ARBA" id="ARBA00029447"/>
    </source>
</evidence>
<dbReference type="PROSITE" id="PS50111">
    <property type="entry name" value="CHEMOTAXIS_TRANSDUC_2"/>
    <property type="match status" value="1"/>
</dbReference>
<proteinExistence type="inferred from homology"/>
<keyword evidence="2" id="KW-0145">Chemotaxis</keyword>
<evidence type="ECO:0000259" key="7">
    <source>
        <dbReference type="PROSITE" id="PS50111"/>
    </source>
</evidence>
<dbReference type="CDD" id="cd11386">
    <property type="entry name" value="MCP_signal"/>
    <property type="match status" value="1"/>
</dbReference>
<feature type="domain" description="Methyl-accepting transducer" evidence="7">
    <location>
        <begin position="482"/>
        <end position="711"/>
    </location>
</feature>
<dbReference type="InterPro" id="IPR003660">
    <property type="entry name" value="HAMP_dom"/>
</dbReference>
<feature type="transmembrane region" description="Helical" evidence="6">
    <location>
        <begin position="319"/>
        <end position="341"/>
    </location>
</feature>
<accession>A0A494RL17</accession>
<comment type="similarity">
    <text evidence="3">Belongs to the methyl-accepting chemotaxis (MCP) protein family.</text>
</comment>
<organism evidence="9 10">
    <name type="scientific">Brevundimonas naejangsanensis</name>
    <dbReference type="NCBI Taxonomy" id="588932"/>
    <lineage>
        <taxon>Bacteria</taxon>
        <taxon>Pseudomonadati</taxon>
        <taxon>Pseudomonadota</taxon>
        <taxon>Alphaproteobacteria</taxon>
        <taxon>Caulobacterales</taxon>
        <taxon>Caulobacteraceae</taxon>
        <taxon>Brevundimonas</taxon>
    </lineage>
</organism>
<dbReference type="GO" id="GO:0007165">
    <property type="term" value="P:signal transduction"/>
    <property type="evidence" value="ECO:0007669"/>
    <property type="project" value="UniProtKB-KW"/>
</dbReference>
<dbReference type="PANTHER" id="PTHR43531:SF11">
    <property type="entry name" value="METHYL-ACCEPTING CHEMOTAXIS PROTEIN 3"/>
    <property type="match status" value="1"/>
</dbReference>
<sequence>MRAFRNLSVAGKLLLAGGAVTGVLLVLAAVGVSQYTRTIARDLSRDYAQALSQGAVAGVSGQIAEASASARSLAATIGQAHEAGVRDRATIVAMLKPAATATPLVMGGWFMAAPDAFDGRDAAMAGRTALGSNTAGRFLPYWVNDGGAVALQPLDTGADYDQAYFKQPFTTGKPAIIEPYAYQVGGKSVLMTSVAYPVVSGGKVIGVAGLDLALDDISTLLGRMKPFGSGQTMLLTGGGNWASHPDAALRTQPYAEAGAEAVRAVLQGGQATQLHDLRDLTGRKIERLVSPAPLTGLGATWGLVTDIPTAAINGPADRLAIAMMVGGLLILGLVLACLFVASDRVVRRPLARLTASVNTLNAGHYDVPVQGTQSSDEVGRIARALEGFRHDLAETGRLRAEQEESRAAAEAERRRNDAVRQAAEEEQRFVVASLGEGLERLSEGDLTYRLKAAFPDDYRKLRDDFNAAMGRLEETMAVIIGSAAGIRSTTAEISQASDDLSRRTEQQAASLEQTAAALEQVTTTIRHASDGADRARDIVEKTRGNAERSGAVVQETVAAIHAVETSAQQIAQITGVIDEIAFQTNLLALNAGVEAARAGDAGRGFAVVASEVRALAQRSGEAAKEIRALIGASTERVNQGVRLVDDTGEALSRIIAEVAEISGLVSDIAASAREQAGGLAEINVAVTQMDQMTQQNAAMVEESTAASHALAQETASLGDLMARFRISDGAAPPRAAAAAPSPAVARTVVALKTAGGRGLSAAPAAEEWEEF</sequence>
<dbReference type="FunFam" id="1.10.287.950:FF:000001">
    <property type="entry name" value="Methyl-accepting chemotaxis sensory transducer"/>
    <property type="match status" value="1"/>
</dbReference>
<keyword evidence="10" id="KW-1185">Reference proteome</keyword>
<evidence type="ECO:0000256" key="4">
    <source>
        <dbReference type="PROSITE-ProRule" id="PRU00284"/>
    </source>
</evidence>
<dbReference type="PROSITE" id="PS50885">
    <property type="entry name" value="HAMP"/>
    <property type="match status" value="2"/>
</dbReference>
<dbReference type="GO" id="GO:0016020">
    <property type="term" value="C:membrane"/>
    <property type="evidence" value="ECO:0007669"/>
    <property type="project" value="UniProtKB-SubCell"/>
</dbReference>
<dbReference type="EMBL" id="CP032707">
    <property type="protein sequence ID" value="AYG95270.1"/>
    <property type="molecule type" value="Genomic_DNA"/>
</dbReference>
<dbReference type="Gene3D" id="3.30.450.20">
    <property type="entry name" value="PAS domain"/>
    <property type="match status" value="2"/>
</dbReference>
<dbReference type="PRINTS" id="PR00260">
    <property type="entry name" value="CHEMTRNSDUCR"/>
</dbReference>
<feature type="region of interest" description="Disordered" evidence="5">
    <location>
        <begin position="399"/>
        <end position="419"/>
    </location>
</feature>
<dbReference type="Pfam" id="PF00015">
    <property type="entry name" value="MCPsignal"/>
    <property type="match status" value="1"/>
</dbReference>
<dbReference type="Pfam" id="PF22673">
    <property type="entry name" value="MCP-like_PDC_1"/>
    <property type="match status" value="1"/>
</dbReference>
<evidence type="ECO:0000256" key="5">
    <source>
        <dbReference type="SAM" id="MobiDB-lite"/>
    </source>
</evidence>
<evidence type="ECO:0000313" key="9">
    <source>
        <dbReference type="EMBL" id="AYG95270.1"/>
    </source>
</evidence>
<dbReference type="CDD" id="cd06225">
    <property type="entry name" value="HAMP"/>
    <property type="match status" value="1"/>
</dbReference>
<dbReference type="Pfam" id="PF00672">
    <property type="entry name" value="HAMP"/>
    <property type="match status" value="2"/>
</dbReference>
<evidence type="ECO:0000256" key="6">
    <source>
        <dbReference type="SAM" id="Phobius"/>
    </source>
</evidence>
<dbReference type="SUPFAM" id="SSF158472">
    <property type="entry name" value="HAMP domain-like"/>
    <property type="match status" value="1"/>
</dbReference>
<name>A0A494RL17_9CAUL</name>
<feature type="domain" description="HAMP" evidence="8">
    <location>
        <begin position="344"/>
        <end position="397"/>
    </location>
</feature>
<dbReference type="GO" id="GO:0004888">
    <property type="term" value="F:transmembrane signaling receptor activity"/>
    <property type="evidence" value="ECO:0007669"/>
    <property type="project" value="InterPro"/>
</dbReference>
<evidence type="ECO:0000256" key="1">
    <source>
        <dbReference type="ARBA" id="ARBA00004370"/>
    </source>
</evidence>